<evidence type="ECO:0000256" key="6">
    <source>
        <dbReference type="ARBA" id="ARBA00023032"/>
    </source>
</evidence>
<proteinExistence type="predicted"/>
<evidence type="ECO:0000256" key="10">
    <source>
        <dbReference type="SAM" id="Phobius"/>
    </source>
</evidence>
<dbReference type="InterPro" id="IPR000515">
    <property type="entry name" value="MetI-like"/>
</dbReference>
<dbReference type="PANTHER" id="PTHR30406:SF1">
    <property type="entry name" value="SULFATE TRANSPORT SYSTEM PERMEASE PROTEIN CYSW"/>
    <property type="match status" value="1"/>
</dbReference>
<feature type="transmembrane region" description="Helical" evidence="10">
    <location>
        <begin position="260"/>
        <end position="282"/>
    </location>
</feature>
<dbReference type="InterPro" id="IPR035906">
    <property type="entry name" value="MetI-like_sf"/>
</dbReference>
<evidence type="ECO:0000256" key="8">
    <source>
        <dbReference type="ARBA" id="ARBA00025323"/>
    </source>
</evidence>
<dbReference type="AlphaFoldDB" id="A0A1M5MHT2"/>
<evidence type="ECO:0000256" key="2">
    <source>
        <dbReference type="ARBA" id="ARBA00011779"/>
    </source>
</evidence>
<evidence type="ECO:0000256" key="1">
    <source>
        <dbReference type="ARBA" id="ARBA00004141"/>
    </source>
</evidence>
<dbReference type="Proteomes" id="UP000186132">
    <property type="component" value="Unassembled WGS sequence"/>
</dbReference>
<comment type="subunit">
    <text evidence="2">The complex is composed of two ATP-binding proteins (CysA), two transmembrane proteins (CysT and CysW) and a solute-binding protein (CysP).</text>
</comment>
<comment type="subcellular location">
    <subcellularLocation>
        <location evidence="1">Membrane</location>
        <topology evidence="1">Multi-pass membrane protein</topology>
    </subcellularLocation>
</comment>
<reference evidence="12 13" key="1">
    <citation type="submission" date="2016-11" db="EMBL/GenBank/DDBJ databases">
        <authorList>
            <person name="Jaros S."/>
            <person name="Januszkiewicz K."/>
            <person name="Wedrychowicz H."/>
        </authorList>
    </citation>
    <scope>NUCLEOTIDE SEQUENCE [LARGE SCALE GENOMIC DNA]</scope>
    <source>
        <strain evidence="12 13">DSM 45627</strain>
    </source>
</reference>
<keyword evidence="4 10" id="KW-0812">Transmembrane</keyword>
<gene>
    <name evidence="12" type="ORF">SAMN05443575_2732</name>
</gene>
<keyword evidence="13" id="KW-1185">Reference proteome</keyword>
<name>A0A1M5MHT2_9ACTN</name>
<keyword evidence="5 10" id="KW-1133">Transmembrane helix</keyword>
<feature type="domain" description="ABC transmembrane type-1" evidence="11">
    <location>
        <begin position="75"/>
        <end position="279"/>
    </location>
</feature>
<dbReference type="GO" id="GO:0005886">
    <property type="term" value="C:plasma membrane"/>
    <property type="evidence" value="ECO:0007669"/>
    <property type="project" value="TreeGrafter"/>
</dbReference>
<keyword evidence="6" id="KW-0764">Sulfate transport</keyword>
<evidence type="ECO:0000256" key="7">
    <source>
        <dbReference type="ARBA" id="ARBA00023136"/>
    </source>
</evidence>
<evidence type="ECO:0000256" key="9">
    <source>
        <dbReference type="SAM" id="MobiDB-lite"/>
    </source>
</evidence>
<evidence type="ECO:0000313" key="13">
    <source>
        <dbReference type="Proteomes" id="UP000186132"/>
    </source>
</evidence>
<evidence type="ECO:0000256" key="4">
    <source>
        <dbReference type="ARBA" id="ARBA00022692"/>
    </source>
</evidence>
<feature type="transmembrane region" description="Helical" evidence="10">
    <location>
        <begin position="113"/>
        <end position="134"/>
    </location>
</feature>
<dbReference type="STRING" id="1206085.SAMN05443575_2732"/>
<dbReference type="PANTHER" id="PTHR30406">
    <property type="entry name" value="SULFATE TRANSPORT SYSTEM PERMEASE PROTEIN"/>
    <property type="match status" value="1"/>
</dbReference>
<feature type="transmembrane region" description="Helical" evidence="10">
    <location>
        <begin position="75"/>
        <end position="101"/>
    </location>
</feature>
<dbReference type="Gene3D" id="1.10.3720.10">
    <property type="entry name" value="MetI-like"/>
    <property type="match status" value="1"/>
</dbReference>
<feature type="region of interest" description="Disordered" evidence="9">
    <location>
        <begin position="1"/>
        <end position="21"/>
    </location>
</feature>
<protein>
    <submittedName>
        <fullName evidence="12">Sulfate transport system permease protein</fullName>
    </submittedName>
</protein>
<accession>A0A1M5MHT2</accession>
<evidence type="ECO:0000313" key="12">
    <source>
        <dbReference type="EMBL" id="SHG76898.1"/>
    </source>
</evidence>
<dbReference type="Pfam" id="PF00528">
    <property type="entry name" value="BPD_transp_1"/>
    <property type="match status" value="1"/>
</dbReference>
<feature type="transmembrane region" description="Helical" evidence="10">
    <location>
        <begin position="29"/>
        <end position="55"/>
    </location>
</feature>
<dbReference type="PROSITE" id="PS50928">
    <property type="entry name" value="ABC_TM1"/>
    <property type="match status" value="1"/>
</dbReference>
<dbReference type="CDD" id="cd06261">
    <property type="entry name" value="TM_PBP2"/>
    <property type="match status" value="1"/>
</dbReference>
<dbReference type="EMBL" id="FQVU01000003">
    <property type="protein sequence ID" value="SHG76898.1"/>
    <property type="molecule type" value="Genomic_DNA"/>
</dbReference>
<keyword evidence="3" id="KW-0813">Transport</keyword>
<dbReference type="NCBIfam" id="TIGR00969">
    <property type="entry name" value="3a0106s02"/>
    <property type="match status" value="1"/>
</dbReference>
<dbReference type="SUPFAM" id="SSF161098">
    <property type="entry name" value="MetI-like"/>
    <property type="match status" value="1"/>
</dbReference>
<comment type="function">
    <text evidence="8">Part of the ABC transporter complex CysAWTP (TC 3.A.1.6.1) involved in sulfate/thiosulfate import. Probably responsible for the translocation of the substrate across the membrane.</text>
</comment>
<evidence type="ECO:0000259" key="11">
    <source>
        <dbReference type="PROSITE" id="PS50928"/>
    </source>
</evidence>
<dbReference type="GO" id="GO:0015419">
    <property type="term" value="F:ABC-type sulfate transporter activity"/>
    <property type="evidence" value="ECO:0007669"/>
    <property type="project" value="InterPro"/>
</dbReference>
<sequence length="289" mass="30379">MADVVTVPGATDTRPRRPAADRATSPVGWVLRVLAVLWVAVLVLVPLVIILKRAFQPGLSTFFDALADPDAQHAFQVTAVVAGSAVVIDVVFGVAAAVLLARYRFPGRRLLSAFIDLPVAVSPIIVGLALVLVYGPQGWFGDALTDTPLQIINAKPGMVLATVFVSLPMVVRAVEPVLTQAGTEQEQAASSLGANAAQRFVRITLPTIRIALLYGTVLAIARCLGEYGAVLIVSGNVAGVSETAPLLIGNLIDNEQDYDSAYAVASVLVLIALAAIALSALIRRWGRSR</sequence>
<dbReference type="RefSeq" id="WP_200800181.1">
    <property type="nucleotide sequence ID" value="NZ_FQVU01000003.1"/>
</dbReference>
<organism evidence="12 13">
    <name type="scientific">Jatrophihabitans endophyticus</name>
    <dbReference type="NCBI Taxonomy" id="1206085"/>
    <lineage>
        <taxon>Bacteria</taxon>
        <taxon>Bacillati</taxon>
        <taxon>Actinomycetota</taxon>
        <taxon>Actinomycetes</taxon>
        <taxon>Jatrophihabitantales</taxon>
        <taxon>Jatrophihabitantaceae</taxon>
        <taxon>Jatrophihabitans</taxon>
    </lineage>
</organism>
<dbReference type="InterPro" id="IPR005667">
    <property type="entry name" value="Sulph_transpt2"/>
</dbReference>
<keyword evidence="7 10" id="KW-0472">Membrane</keyword>
<evidence type="ECO:0000256" key="3">
    <source>
        <dbReference type="ARBA" id="ARBA00022448"/>
    </source>
</evidence>
<evidence type="ECO:0000256" key="5">
    <source>
        <dbReference type="ARBA" id="ARBA00022989"/>
    </source>
</evidence>